<dbReference type="AlphaFoldDB" id="A0A6P0ESU2"/>
<proteinExistence type="predicted"/>
<sequence length="108" mass="11012">MPTYQYVCSNPEGKHEFEVVQSFTDPAVTTCPQDGSPVRKVYGSVGVVFKGSGFYRTDSRKAESATSAPAPAKESTAKKESSGSAGKESSSPAPAAKSSTPSGGSTAG</sequence>
<evidence type="ECO:0000313" key="3">
    <source>
        <dbReference type="EMBL" id="NEK94811.1"/>
    </source>
</evidence>
<comment type="caution">
    <text evidence="3">The sequence shown here is derived from an EMBL/GenBank/DDBJ whole genome shotgun (WGS) entry which is preliminary data.</text>
</comment>
<accession>A0A6P0ESU2</accession>
<dbReference type="InterPro" id="IPR013429">
    <property type="entry name" value="Regulatory_FmdB_Zinc_ribbon"/>
</dbReference>
<evidence type="ECO:0000313" key="5">
    <source>
        <dbReference type="Proteomes" id="UP000468828"/>
    </source>
</evidence>
<reference evidence="3 5" key="1">
    <citation type="submission" date="2020-01" db="EMBL/GenBank/DDBJ databases">
        <title>the WGS Modestobacter muralis CPCC 204518.</title>
        <authorList>
            <person name="Jiang Z."/>
        </authorList>
    </citation>
    <scope>NUCLEOTIDE SEQUENCE [LARGE SCALE GENOMIC DNA]</scope>
    <source>
        <strain evidence="3 5">DSM 100205</strain>
    </source>
</reference>
<gene>
    <name evidence="4" type="ORF">G3R41_12260</name>
    <name evidence="3" type="ORF">GCU67_11605</name>
</gene>
<evidence type="ECO:0000313" key="4">
    <source>
        <dbReference type="EMBL" id="NEN51699.1"/>
    </source>
</evidence>
<protein>
    <submittedName>
        <fullName evidence="3">FmdB family transcriptional regulator</fullName>
    </submittedName>
</protein>
<dbReference type="EMBL" id="JAAGWB010000034">
    <property type="protein sequence ID" value="NEN51699.1"/>
    <property type="molecule type" value="Genomic_DNA"/>
</dbReference>
<feature type="compositionally biased region" description="Low complexity" evidence="1">
    <location>
        <begin position="64"/>
        <end position="74"/>
    </location>
</feature>
<feature type="domain" description="Putative regulatory protein FmdB zinc ribbon" evidence="2">
    <location>
        <begin position="1"/>
        <end position="43"/>
    </location>
</feature>
<evidence type="ECO:0000256" key="1">
    <source>
        <dbReference type="SAM" id="MobiDB-lite"/>
    </source>
</evidence>
<evidence type="ECO:0000313" key="6">
    <source>
        <dbReference type="Proteomes" id="UP000471152"/>
    </source>
</evidence>
<dbReference type="SMART" id="SM00834">
    <property type="entry name" value="CxxC_CXXC_SSSS"/>
    <property type="match status" value="1"/>
</dbReference>
<dbReference type="EMBL" id="JAAGWH010000032">
    <property type="protein sequence ID" value="NEK94811.1"/>
    <property type="molecule type" value="Genomic_DNA"/>
</dbReference>
<reference evidence="4 6" key="2">
    <citation type="submission" date="2020-02" db="EMBL/GenBank/DDBJ databases">
        <title>The WGS of Modestobacter muralis DSM 100205.</title>
        <authorList>
            <person name="Jiang Z."/>
        </authorList>
    </citation>
    <scope>NUCLEOTIDE SEQUENCE [LARGE SCALE GENOMIC DNA]</scope>
    <source>
        <strain evidence="4 6">DSM 100205</strain>
    </source>
</reference>
<organism evidence="3 5">
    <name type="scientific">Modestobacter muralis</name>
    <dbReference type="NCBI Taxonomy" id="1608614"/>
    <lineage>
        <taxon>Bacteria</taxon>
        <taxon>Bacillati</taxon>
        <taxon>Actinomycetota</taxon>
        <taxon>Actinomycetes</taxon>
        <taxon>Geodermatophilales</taxon>
        <taxon>Geodermatophilaceae</taxon>
        <taxon>Modestobacter</taxon>
    </lineage>
</organism>
<dbReference type="Proteomes" id="UP000468828">
    <property type="component" value="Unassembled WGS sequence"/>
</dbReference>
<dbReference type="NCBIfam" id="TIGR02605">
    <property type="entry name" value="CxxC_CxxC_SSSS"/>
    <property type="match status" value="1"/>
</dbReference>
<dbReference type="Pfam" id="PF09723">
    <property type="entry name" value="Zn_ribbon_8"/>
    <property type="match status" value="1"/>
</dbReference>
<dbReference type="PANTHER" id="PTHR34404:SF2">
    <property type="entry name" value="CONSERVED SERINE RICH PROTEIN"/>
    <property type="match status" value="1"/>
</dbReference>
<name>A0A6P0ESU2_9ACTN</name>
<feature type="compositionally biased region" description="Low complexity" evidence="1">
    <location>
        <begin position="82"/>
        <end position="108"/>
    </location>
</feature>
<keyword evidence="5" id="KW-1185">Reference proteome</keyword>
<dbReference type="RefSeq" id="WP_163611374.1">
    <property type="nucleotide sequence ID" value="NZ_JAAGWB010000034.1"/>
</dbReference>
<feature type="region of interest" description="Disordered" evidence="1">
    <location>
        <begin position="56"/>
        <end position="108"/>
    </location>
</feature>
<evidence type="ECO:0000259" key="2">
    <source>
        <dbReference type="SMART" id="SM00834"/>
    </source>
</evidence>
<dbReference type="Proteomes" id="UP000471152">
    <property type="component" value="Unassembled WGS sequence"/>
</dbReference>
<dbReference type="PANTHER" id="PTHR34404">
    <property type="entry name" value="REGULATORY PROTEIN, FMDB FAMILY"/>
    <property type="match status" value="1"/>
</dbReference>